<evidence type="ECO:0000256" key="4">
    <source>
        <dbReference type="ARBA" id="ARBA00022475"/>
    </source>
</evidence>
<dbReference type="EMBL" id="JANKAS010000002">
    <property type="protein sequence ID" value="MCR1897972.1"/>
    <property type="molecule type" value="Genomic_DNA"/>
</dbReference>
<evidence type="ECO:0000256" key="9">
    <source>
        <dbReference type="RuleBase" id="RU003923"/>
    </source>
</evidence>
<evidence type="ECO:0000313" key="13">
    <source>
        <dbReference type="Proteomes" id="UP001205748"/>
    </source>
</evidence>
<dbReference type="InterPro" id="IPR003004">
    <property type="entry name" value="GspF/PilC"/>
</dbReference>
<dbReference type="Gene3D" id="1.20.81.30">
    <property type="entry name" value="Type II secretion system (T2SS), domain F"/>
    <property type="match status" value="2"/>
</dbReference>
<dbReference type="PANTHER" id="PTHR30012">
    <property type="entry name" value="GENERAL SECRETION PATHWAY PROTEIN"/>
    <property type="match status" value="1"/>
</dbReference>
<evidence type="ECO:0000256" key="1">
    <source>
        <dbReference type="ARBA" id="ARBA00004429"/>
    </source>
</evidence>
<keyword evidence="5" id="KW-0997">Cell inner membrane</keyword>
<protein>
    <submittedName>
        <fullName evidence="12">Type II secretion system F family protein</fullName>
    </submittedName>
</protein>
<dbReference type="Proteomes" id="UP001205748">
    <property type="component" value="Unassembled WGS sequence"/>
</dbReference>
<feature type="transmembrane region" description="Helical" evidence="10">
    <location>
        <begin position="170"/>
        <end position="192"/>
    </location>
</feature>
<dbReference type="PANTHER" id="PTHR30012:SF0">
    <property type="entry name" value="TYPE II SECRETION SYSTEM PROTEIN F-RELATED"/>
    <property type="match status" value="1"/>
</dbReference>
<accession>A0AAE3HCL7</accession>
<evidence type="ECO:0000256" key="2">
    <source>
        <dbReference type="ARBA" id="ARBA00005745"/>
    </source>
</evidence>
<keyword evidence="4" id="KW-1003">Cell membrane</keyword>
<dbReference type="AlphaFoldDB" id="A0AAE3HCL7"/>
<dbReference type="GO" id="GO:0015628">
    <property type="term" value="P:protein secretion by the type II secretion system"/>
    <property type="evidence" value="ECO:0007669"/>
    <property type="project" value="TreeGrafter"/>
</dbReference>
<dbReference type="PRINTS" id="PR00812">
    <property type="entry name" value="BCTERIALGSPF"/>
</dbReference>
<evidence type="ECO:0000313" key="12">
    <source>
        <dbReference type="EMBL" id="MCR1897972.1"/>
    </source>
</evidence>
<gene>
    <name evidence="12" type="ORF">NSA47_03085</name>
</gene>
<comment type="caution">
    <text evidence="12">The sequence shown here is derived from an EMBL/GenBank/DDBJ whole genome shotgun (WGS) entry which is preliminary data.</text>
</comment>
<dbReference type="GO" id="GO:0005886">
    <property type="term" value="C:plasma membrane"/>
    <property type="evidence" value="ECO:0007669"/>
    <property type="project" value="UniProtKB-SubCell"/>
</dbReference>
<feature type="domain" description="Type II secretion system protein GspF" evidence="11">
    <location>
        <begin position="70"/>
        <end position="193"/>
    </location>
</feature>
<dbReference type="InterPro" id="IPR042094">
    <property type="entry name" value="T2SS_GspF_sf"/>
</dbReference>
<keyword evidence="8 10" id="KW-0472">Membrane</keyword>
<dbReference type="RefSeq" id="WP_257529437.1">
    <property type="nucleotide sequence ID" value="NZ_JANKAS010000002.1"/>
</dbReference>
<dbReference type="InterPro" id="IPR018076">
    <property type="entry name" value="T2SS_GspF_dom"/>
</dbReference>
<feature type="transmembrane region" description="Helical" evidence="10">
    <location>
        <begin position="376"/>
        <end position="397"/>
    </location>
</feature>
<evidence type="ECO:0000259" key="11">
    <source>
        <dbReference type="Pfam" id="PF00482"/>
    </source>
</evidence>
<feature type="transmembrane region" description="Helical" evidence="10">
    <location>
        <begin position="212"/>
        <end position="233"/>
    </location>
</feature>
<dbReference type="FunFam" id="1.20.81.30:FF:000001">
    <property type="entry name" value="Type II secretion system protein F"/>
    <property type="match status" value="2"/>
</dbReference>
<reference evidence="12" key="1">
    <citation type="submission" date="2022-07" db="EMBL/GenBank/DDBJ databases">
        <title>Enhanced cultured diversity of the mouse gut microbiota enables custom-made synthetic communities.</title>
        <authorList>
            <person name="Afrizal A."/>
        </authorList>
    </citation>
    <scope>NUCLEOTIDE SEQUENCE</scope>
    <source>
        <strain evidence="12">DSM 28593</strain>
    </source>
</reference>
<dbReference type="PROSITE" id="PS00874">
    <property type="entry name" value="T2SP_F"/>
    <property type="match status" value="1"/>
</dbReference>
<keyword evidence="3 9" id="KW-0813">Transport</keyword>
<sequence>MNKIPKFEYVAKDNRGKTNEGVLEAATLKDAAFILRNNSFYPIEITPQNINKSKELFARKEIKTRDLAIFCRQFATTLKSGIPVVDSLDIIHKQIENKKLAKIIAEVYEYIQKGYPVSEALADHPKAFPPLLVNMVETGEISGTLDVVMERMAIHYEKENKTHQKIQAAITYPIVVFVVAILVVVFLLTFVMPTFVGMFDNMGAELPLATRVLMFISSGLSRFWYIFGLLILFSQYILHKYMKTPQGKYNIDKLLLKIPIWGKVQNKVIVSRFTRTMSVLLSSGVDLLQALDIVKRVIDNEFIHKKICDIEEGVSRGISLAELIRNTYIFPPMVYQMIKVGEDSGSLDFVLEKTANFYDDEVETAISQMTTMIEPIIIVFLGGIVGFMVLAMLLPMFDMYSAIG</sequence>
<evidence type="ECO:0000256" key="8">
    <source>
        <dbReference type="ARBA" id="ARBA00023136"/>
    </source>
</evidence>
<evidence type="ECO:0000256" key="7">
    <source>
        <dbReference type="ARBA" id="ARBA00022989"/>
    </source>
</evidence>
<evidence type="ECO:0000256" key="5">
    <source>
        <dbReference type="ARBA" id="ARBA00022519"/>
    </source>
</evidence>
<comment type="subcellular location">
    <subcellularLocation>
        <location evidence="1">Cell inner membrane</location>
        <topology evidence="1">Multi-pass membrane protein</topology>
    </subcellularLocation>
    <subcellularLocation>
        <location evidence="9">Cell membrane</location>
        <topology evidence="9">Multi-pass membrane protein</topology>
    </subcellularLocation>
</comment>
<keyword evidence="6 9" id="KW-0812">Transmembrane</keyword>
<name>A0AAE3HCL7_9FIRM</name>
<dbReference type="InterPro" id="IPR001992">
    <property type="entry name" value="T2SS_GspF/T4SS_PilC_CS"/>
</dbReference>
<evidence type="ECO:0000256" key="6">
    <source>
        <dbReference type="ARBA" id="ARBA00022692"/>
    </source>
</evidence>
<comment type="similarity">
    <text evidence="2 9">Belongs to the GSP F family.</text>
</comment>
<feature type="domain" description="Type II secretion system protein GspF" evidence="11">
    <location>
        <begin position="273"/>
        <end position="395"/>
    </location>
</feature>
<organism evidence="12 13">
    <name type="scientific">Irregularibacter muris</name>
    <dbReference type="NCBI Taxonomy" id="1796619"/>
    <lineage>
        <taxon>Bacteria</taxon>
        <taxon>Bacillati</taxon>
        <taxon>Bacillota</taxon>
        <taxon>Clostridia</taxon>
        <taxon>Eubacteriales</taxon>
        <taxon>Eubacteriaceae</taxon>
        <taxon>Irregularibacter</taxon>
    </lineage>
</organism>
<dbReference type="Pfam" id="PF00482">
    <property type="entry name" value="T2SSF"/>
    <property type="match status" value="2"/>
</dbReference>
<keyword evidence="7 10" id="KW-1133">Transmembrane helix</keyword>
<proteinExistence type="inferred from homology"/>
<evidence type="ECO:0000256" key="3">
    <source>
        <dbReference type="ARBA" id="ARBA00022448"/>
    </source>
</evidence>
<keyword evidence="13" id="KW-1185">Reference proteome</keyword>
<evidence type="ECO:0000256" key="10">
    <source>
        <dbReference type="SAM" id="Phobius"/>
    </source>
</evidence>